<dbReference type="InterPro" id="IPR011042">
    <property type="entry name" value="6-blade_b-propeller_TolB-like"/>
</dbReference>
<reference evidence="2 3" key="1">
    <citation type="submission" date="2019-05" db="EMBL/GenBank/DDBJ databases">
        <title>Burkholderia sp. DHOD12, isolated from subtropical forest soil.</title>
        <authorList>
            <person name="Gao Z.-H."/>
            <person name="Qiu L.-H."/>
        </authorList>
    </citation>
    <scope>NUCLEOTIDE SEQUENCE [LARGE SCALE GENOMIC DNA]</scope>
    <source>
        <strain evidence="2 3">DHOD12</strain>
    </source>
</reference>
<sequence length="388" mass="42379">MTQTRTGPRTRATGEPEMSNPFMNLADRFFGRGQYAVTIPAMDGPLLPNSLLDAAHLVEQIAEPDNLAVLGDRTYFTSGRCVYRLNNGSQKAERVEEFPAEITALAARSDGRFAACLSNGSVAVWEEGRKPQTIHDLSKRRLTCLTSVAHGNGDEIYVTNGSLSNGPKGWAKDLLEKNASGSVWRLDAGNGSCTELAKGLGFPAGVMADGGQLVVSEAWRHQLLSIDLAATQRPRAILADLPAYPSRIVKATDGYWLCLFAPRSQLIEFVLREEAYRRRMMEEVAPQFWIAPALRSGDSFLEPLQGGGVKRMGILKPWAPTRSYGLVVKLDRTFQVLESFHSRADGVRHGITSVVEINGSAIVTSKGGNAILAFDAPRTRENRNAARH</sequence>
<dbReference type="AlphaFoldDB" id="A0A4P8J0P1"/>
<dbReference type="PANTHER" id="PTHR10426:SF88">
    <property type="entry name" value="ADIPOCYTE PLASMA MEMBRANE-ASSOCIATED PROTEIN HEMOMUCIN-RELATED"/>
    <property type="match status" value="1"/>
</dbReference>
<organism evidence="2 3">
    <name type="scientific">Trinickia violacea</name>
    <dbReference type="NCBI Taxonomy" id="2571746"/>
    <lineage>
        <taxon>Bacteria</taxon>
        <taxon>Pseudomonadati</taxon>
        <taxon>Pseudomonadota</taxon>
        <taxon>Betaproteobacteria</taxon>
        <taxon>Burkholderiales</taxon>
        <taxon>Burkholderiaceae</taxon>
        <taxon>Trinickia</taxon>
    </lineage>
</organism>
<evidence type="ECO:0000313" key="2">
    <source>
        <dbReference type="EMBL" id="QCP54317.1"/>
    </source>
</evidence>
<dbReference type="SUPFAM" id="SSF63829">
    <property type="entry name" value="Calcium-dependent phosphotriesterase"/>
    <property type="match status" value="1"/>
</dbReference>
<protein>
    <submittedName>
        <fullName evidence="2">SMP-30/gluconolactonase/LRE family protein</fullName>
    </submittedName>
</protein>
<name>A0A4P8J0P1_9BURK</name>
<dbReference type="GO" id="GO:0016787">
    <property type="term" value="F:hydrolase activity"/>
    <property type="evidence" value="ECO:0007669"/>
    <property type="project" value="TreeGrafter"/>
</dbReference>
<dbReference type="Pfam" id="PF08450">
    <property type="entry name" value="SGL"/>
    <property type="match status" value="1"/>
</dbReference>
<accession>A0A4P8J0P1</accession>
<dbReference type="Gene3D" id="2.120.10.30">
    <property type="entry name" value="TolB, C-terminal domain"/>
    <property type="match status" value="1"/>
</dbReference>
<evidence type="ECO:0000313" key="3">
    <source>
        <dbReference type="Proteomes" id="UP000298656"/>
    </source>
</evidence>
<dbReference type="PANTHER" id="PTHR10426">
    <property type="entry name" value="STRICTOSIDINE SYNTHASE-RELATED"/>
    <property type="match status" value="1"/>
</dbReference>
<dbReference type="Proteomes" id="UP000298656">
    <property type="component" value="Chromosome 2"/>
</dbReference>
<feature type="domain" description="SMP-30/Gluconolactonase/LRE-like region" evidence="1">
    <location>
        <begin position="89"/>
        <end position="261"/>
    </location>
</feature>
<dbReference type="KEGG" id="tvl:FAZ95_35750"/>
<evidence type="ECO:0000259" key="1">
    <source>
        <dbReference type="Pfam" id="PF08450"/>
    </source>
</evidence>
<dbReference type="OrthoDB" id="8872498at2"/>
<proteinExistence type="predicted"/>
<keyword evidence="3" id="KW-1185">Reference proteome</keyword>
<gene>
    <name evidence="2" type="ORF">FAZ95_35750</name>
</gene>
<dbReference type="EMBL" id="CP040078">
    <property type="protein sequence ID" value="QCP54317.1"/>
    <property type="molecule type" value="Genomic_DNA"/>
</dbReference>
<dbReference type="InterPro" id="IPR013658">
    <property type="entry name" value="SGL"/>
</dbReference>